<dbReference type="Proteomes" id="UP000799766">
    <property type="component" value="Unassembled WGS sequence"/>
</dbReference>
<organism evidence="1 2">
    <name type="scientific">Lineolata rhizophorae</name>
    <dbReference type="NCBI Taxonomy" id="578093"/>
    <lineage>
        <taxon>Eukaryota</taxon>
        <taxon>Fungi</taxon>
        <taxon>Dikarya</taxon>
        <taxon>Ascomycota</taxon>
        <taxon>Pezizomycotina</taxon>
        <taxon>Dothideomycetes</taxon>
        <taxon>Dothideomycetes incertae sedis</taxon>
        <taxon>Lineolatales</taxon>
        <taxon>Lineolataceae</taxon>
        <taxon>Lineolata</taxon>
    </lineage>
</organism>
<dbReference type="EMBL" id="MU001686">
    <property type="protein sequence ID" value="KAF2455691.1"/>
    <property type="molecule type" value="Genomic_DNA"/>
</dbReference>
<dbReference type="AlphaFoldDB" id="A0A6A6NVE5"/>
<name>A0A6A6NVE5_9PEZI</name>
<accession>A0A6A6NVE5</accession>
<evidence type="ECO:0000313" key="2">
    <source>
        <dbReference type="Proteomes" id="UP000799766"/>
    </source>
</evidence>
<evidence type="ECO:0000313" key="1">
    <source>
        <dbReference type="EMBL" id="KAF2455691.1"/>
    </source>
</evidence>
<gene>
    <name evidence="1" type="ORF">BDY21DRAFT_70439</name>
</gene>
<keyword evidence="2" id="KW-1185">Reference proteome</keyword>
<sequence length="296" mass="33676">MSLTLVGIGISTNCRSRRPTSTEKSTLFRHSYFVTLSPARLYTGRITTILIGAMDLPPYCFGVWRLELTDEAHTFPQTDDFGRWDPPTDDPGNAPLYRTLNPIFFHCQDNTVTHVGGCGNFTSLYSVYSVQYDHEDCAFWIVNLDASTATDFGWRRLRFNHDTDHHRSEASFHGTNNKLLVERPDQQWPSRVLTDAYRATGFPQNAPPENQFYGTLHGDLALILGLLALSVPDNHILWYFSNHYNWGRWNMPVQSFPRLLPGANPIRGVVVKIYLGDDSPATRERMRALENGIILP</sequence>
<protein>
    <submittedName>
        <fullName evidence="1">Uncharacterized protein</fullName>
    </submittedName>
</protein>
<reference evidence="1" key="1">
    <citation type="journal article" date="2020" name="Stud. Mycol.">
        <title>101 Dothideomycetes genomes: a test case for predicting lifestyles and emergence of pathogens.</title>
        <authorList>
            <person name="Haridas S."/>
            <person name="Albert R."/>
            <person name="Binder M."/>
            <person name="Bloem J."/>
            <person name="Labutti K."/>
            <person name="Salamov A."/>
            <person name="Andreopoulos B."/>
            <person name="Baker S."/>
            <person name="Barry K."/>
            <person name="Bills G."/>
            <person name="Bluhm B."/>
            <person name="Cannon C."/>
            <person name="Castanera R."/>
            <person name="Culley D."/>
            <person name="Daum C."/>
            <person name="Ezra D."/>
            <person name="Gonzalez J."/>
            <person name="Henrissat B."/>
            <person name="Kuo A."/>
            <person name="Liang C."/>
            <person name="Lipzen A."/>
            <person name="Lutzoni F."/>
            <person name="Magnuson J."/>
            <person name="Mondo S."/>
            <person name="Nolan M."/>
            <person name="Ohm R."/>
            <person name="Pangilinan J."/>
            <person name="Park H.-J."/>
            <person name="Ramirez L."/>
            <person name="Alfaro M."/>
            <person name="Sun H."/>
            <person name="Tritt A."/>
            <person name="Yoshinaga Y."/>
            <person name="Zwiers L.-H."/>
            <person name="Turgeon B."/>
            <person name="Goodwin S."/>
            <person name="Spatafora J."/>
            <person name="Crous P."/>
            <person name="Grigoriev I."/>
        </authorList>
    </citation>
    <scope>NUCLEOTIDE SEQUENCE</scope>
    <source>
        <strain evidence="1">ATCC 16933</strain>
    </source>
</reference>
<proteinExistence type="predicted"/>